<dbReference type="EMBL" id="JAMJEV010000011">
    <property type="protein sequence ID" value="MDO0824041.1"/>
    <property type="molecule type" value="Genomic_DNA"/>
</dbReference>
<evidence type="ECO:0000256" key="1">
    <source>
        <dbReference type="ARBA" id="ARBA00023125"/>
    </source>
</evidence>
<proteinExistence type="predicted"/>
<dbReference type="InterPro" id="IPR010982">
    <property type="entry name" value="Lambda_DNA-bd_dom_sf"/>
</dbReference>
<protein>
    <submittedName>
        <fullName evidence="3">Helix-turn-helix transcriptional regulator</fullName>
    </submittedName>
</protein>
<dbReference type="PANTHER" id="PTHR46558:SF4">
    <property type="entry name" value="DNA-BIDING PHAGE PROTEIN"/>
    <property type="match status" value="1"/>
</dbReference>
<reference evidence="3" key="1">
    <citation type="submission" date="2022-05" db="EMBL/GenBank/DDBJ databases">
        <title>Expanded diversity of anoxic marine methylotrophy in a Black Sea sulfate reducing microorganism.</title>
        <authorList>
            <person name="Fischer P.Q."/>
            <person name="Stams A.J.M."/>
            <person name="Villanueva L."/>
            <person name="Sousa D.Z."/>
        </authorList>
    </citation>
    <scope>NUCLEOTIDE SEQUENCE</scope>
    <source>
        <strain evidence="3">P130</strain>
    </source>
</reference>
<accession>A0ABT8QVY6</accession>
<dbReference type="Gene3D" id="1.10.260.40">
    <property type="entry name" value="lambda repressor-like DNA-binding domains"/>
    <property type="match status" value="1"/>
</dbReference>
<dbReference type="PANTHER" id="PTHR46558">
    <property type="entry name" value="TRACRIPTIONAL REGULATORY PROTEIN-RELATED-RELATED"/>
    <property type="match status" value="1"/>
</dbReference>
<dbReference type="SMART" id="SM00530">
    <property type="entry name" value="HTH_XRE"/>
    <property type="match status" value="1"/>
</dbReference>
<dbReference type="CDD" id="cd00093">
    <property type="entry name" value="HTH_XRE"/>
    <property type="match status" value="1"/>
</dbReference>
<dbReference type="Pfam" id="PF01381">
    <property type="entry name" value="HTH_3"/>
    <property type="match status" value="1"/>
</dbReference>
<dbReference type="PROSITE" id="PS50943">
    <property type="entry name" value="HTH_CROC1"/>
    <property type="match status" value="1"/>
</dbReference>
<keyword evidence="4" id="KW-1185">Reference proteome</keyword>
<comment type="caution">
    <text evidence="3">The sequence shown here is derived from an EMBL/GenBank/DDBJ whole genome shotgun (WGS) entry which is preliminary data.</text>
</comment>
<keyword evidence="1" id="KW-0238">DNA-binding</keyword>
<evidence type="ECO:0000313" key="4">
    <source>
        <dbReference type="Proteomes" id="UP001176021"/>
    </source>
</evidence>
<evidence type="ECO:0000259" key="2">
    <source>
        <dbReference type="PROSITE" id="PS50943"/>
    </source>
</evidence>
<gene>
    <name evidence="3" type="ORF">M8H41_14460</name>
</gene>
<dbReference type="Proteomes" id="UP001176021">
    <property type="component" value="Unassembled WGS sequence"/>
</dbReference>
<dbReference type="RefSeq" id="WP_302049084.1">
    <property type="nucleotide sequence ID" value="NZ_JAMJEV010000011.1"/>
</dbReference>
<organism evidence="3 4">
    <name type="scientific">Desulfosporosinus nitroreducens</name>
    <dbReference type="NCBI Taxonomy" id="2018668"/>
    <lineage>
        <taxon>Bacteria</taxon>
        <taxon>Bacillati</taxon>
        <taxon>Bacillota</taxon>
        <taxon>Clostridia</taxon>
        <taxon>Eubacteriales</taxon>
        <taxon>Desulfitobacteriaceae</taxon>
        <taxon>Desulfosporosinus</taxon>
    </lineage>
</organism>
<feature type="domain" description="HTH cro/C1-type" evidence="2">
    <location>
        <begin position="5"/>
        <end position="59"/>
    </location>
</feature>
<sequence length="75" mass="8488">MRQELISLRDKAGLTQENVAAAIGVSRSSYGHIETGARNPTYFQAKKIAKLFGVVVEDIFFECDCFRMKRCRIDS</sequence>
<dbReference type="InterPro" id="IPR001387">
    <property type="entry name" value="Cro/C1-type_HTH"/>
</dbReference>
<name>A0ABT8QVY6_9FIRM</name>
<dbReference type="SUPFAM" id="SSF47413">
    <property type="entry name" value="lambda repressor-like DNA-binding domains"/>
    <property type="match status" value="1"/>
</dbReference>
<evidence type="ECO:0000313" key="3">
    <source>
        <dbReference type="EMBL" id="MDO0824041.1"/>
    </source>
</evidence>